<evidence type="ECO:0000256" key="6">
    <source>
        <dbReference type="ARBA" id="ARBA00022927"/>
    </source>
</evidence>
<sequence>MQAYAFWEITLATLFVITCVLLVLIVLLQKGRGGGLGAAFGGAGSSAFGTRTGDVFTWITIVLTGLFLLLAVGTTVLLRPPPDIVERPQFTPPPPGTLGGETKVALECATKGADIYYTLDGTDPTRESGIPYEREIPVQPAQTLKAIAVRSGWKDSGIRKGRYGVKPETLDATDGIPPLVLPSGTAPGDE</sequence>
<name>A0A0F9X0N0_9ZZZZ</name>
<dbReference type="GO" id="GO:0065002">
    <property type="term" value="P:intracellular protein transmembrane transport"/>
    <property type="evidence" value="ECO:0007669"/>
    <property type="project" value="TreeGrafter"/>
</dbReference>
<dbReference type="InterPro" id="IPR059177">
    <property type="entry name" value="GH29D-like_dom"/>
</dbReference>
<keyword evidence="5 11" id="KW-0812">Transmembrane</keyword>
<keyword evidence="9 11" id="KW-0472">Membrane</keyword>
<evidence type="ECO:0000256" key="2">
    <source>
        <dbReference type="ARBA" id="ARBA00008445"/>
    </source>
</evidence>
<gene>
    <name evidence="13" type="ORF">LCGC14_0284530</name>
</gene>
<feature type="region of interest" description="Disordered" evidence="10">
    <location>
        <begin position="167"/>
        <end position="190"/>
    </location>
</feature>
<comment type="caution">
    <text evidence="13">The sequence shown here is derived from an EMBL/GenBank/DDBJ whole genome shotgun (WGS) entry which is preliminary data.</text>
</comment>
<evidence type="ECO:0000256" key="10">
    <source>
        <dbReference type="SAM" id="MobiDB-lite"/>
    </source>
</evidence>
<keyword evidence="3" id="KW-0813">Transport</keyword>
<keyword evidence="4" id="KW-1003">Cell membrane</keyword>
<comment type="similarity">
    <text evidence="2">Belongs to the SecG family.</text>
</comment>
<evidence type="ECO:0000256" key="3">
    <source>
        <dbReference type="ARBA" id="ARBA00022448"/>
    </source>
</evidence>
<dbReference type="GO" id="GO:0043952">
    <property type="term" value="P:protein transport by the Sec complex"/>
    <property type="evidence" value="ECO:0007669"/>
    <property type="project" value="TreeGrafter"/>
</dbReference>
<evidence type="ECO:0000256" key="8">
    <source>
        <dbReference type="ARBA" id="ARBA00023010"/>
    </source>
</evidence>
<accession>A0A0F9X0N0</accession>
<dbReference type="NCBIfam" id="TIGR00810">
    <property type="entry name" value="secG"/>
    <property type="match status" value="1"/>
</dbReference>
<evidence type="ECO:0000256" key="9">
    <source>
        <dbReference type="ARBA" id="ARBA00023136"/>
    </source>
</evidence>
<evidence type="ECO:0000256" key="5">
    <source>
        <dbReference type="ARBA" id="ARBA00022692"/>
    </source>
</evidence>
<evidence type="ECO:0000259" key="12">
    <source>
        <dbReference type="Pfam" id="PF13290"/>
    </source>
</evidence>
<proteinExistence type="inferred from homology"/>
<evidence type="ECO:0000313" key="13">
    <source>
        <dbReference type="EMBL" id="KKN84928.1"/>
    </source>
</evidence>
<organism evidence="13">
    <name type="scientific">marine sediment metagenome</name>
    <dbReference type="NCBI Taxonomy" id="412755"/>
    <lineage>
        <taxon>unclassified sequences</taxon>
        <taxon>metagenomes</taxon>
        <taxon>ecological metagenomes</taxon>
    </lineage>
</organism>
<dbReference type="PANTHER" id="PTHR34182">
    <property type="entry name" value="PROTEIN-EXPORT MEMBRANE PROTEIN SECG"/>
    <property type="match status" value="1"/>
</dbReference>
<keyword evidence="8" id="KW-0811">Translocation</keyword>
<feature type="domain" description="GH29D-like beta-sandwich" evidence="12">
    <location>
        <begin position="93"/>
        <end position="157"/>
    </location>
</feature>
<dbReference type="GO" id="GO:0009306">
    <property type="term" value="P:protein secretion"/>
    <property type="evidence" value="ECO:0007669"/>
    <property type="project" value="InterPro"/>
</dbReference>
<evidence type="ECO:0000256" key="7">
    <source>
        <dbReference type="ARBA" id="ARBA00022989"/>
    </source>
</evidence>
<dbReference type="PANTHER" id="PTHR34182:SF1">
    <property type="entry name" value="PROTEIN-EXPORT MEMBRANE PROTEIN SECG"/>
    <property type="match status" value="1"/>
</dbReference>
<dbReference type="AlphaFoldDB" id="A0A0F9X0N0"/>
<dbReference type="GO" id="GO:0015450">
    <property type="term" value="F:protein-transporting ATPase activity"/>
    <property type="evidence" value="ECO:0007669"/>
    <property type="project" value="InterPro"/>
</dbReference>
<comment type="subcellular location">
    <subcellularLocation>
        <location evidence="1">Cell membrane</location>
        <topology evidence="1">Multi-pass membrane protein</topology>
    </subcellularLocation>
</comment>
<reference evidence="13" key="1">
    <citation type="journal article" date="2015" name="Nature">
        <title>Complex archaea that bridge the gap between prokaryotes and eukaryotes.</title>
        <authorList>
            <person name="Spang A."/>
            <person name="Saw J.H."/>
            <person name="Jorgensen S.L."/>
            <person name="Zaremba-Niedzwiedzka K."/>
            <person name="Martijn J."/>
            <person name="Lind A.E."/>
            <person name="van Eijk R."/>
            <person name="Schleper C."/>
            <person name="Guy L."/>
            <person name="Ettema T.J."/>
        </authorList>
    </citation>
    <scope>NUCLEOTIDE SEQUENCE</scope>
</reference>
<dbReference type="Pfam" id="PF03840">
    <property type="entry name" value="SecG"/>
    <property type="match status" value="1"/>
</dbReference>
<protein>
    <recommendedName>
        <fullName evidence="12">GH29D-like beta-sandwich domain-containing protein</fullName>
    </recommendedName>
</protein>
<evidence type="ECO:0000256" key="11">
    <source>
        <dbReference type="SAM" id="Phobius"/>
    </source>
</evidence>
<dbReference type="Pfam" id="PF13290">
    <property type="entry name" value="CHB_HEX_C_1"/>
    <property type="match status" value="1"/>
</dbReference>
<keyword evidence="6" id="KW-0653">Protein transport</keyword>
<feature type="transmembrane region" description="Helical" evidence="11">
    <location>
        <begin position="6"/>
        <end position="28"/>
    </location>
</feature>
<dbReference type="EMBL" id="LAZR01000165">
    <property type="protein sequence ID" value="KKN84928.1"/>
    <property type="molecule type" value="Genomic_DNA"/>
</dbReference>
<dbReference type="InterPro" id="IPR004692">
    <property type="entry name" value="SecG"/>
</dbReference>
<feature type="transmembrane region" description="Helical" evidence="11">
    <location>
        <begin position="55"/>
        <end position="78"/>
    </location>
</feature>
<evidence type="ECO:0000256" key="1">
    <source>
        <dbReference type="ARBA" id="ARBA00004651"/>
    </source>
</evidence>
<keyword evidence="7 11" id="KW-1133">Transmembrane helix</keyword>
<dbReference type="GO" id="GO:0005886">
    <property type="term" value="C:plasma membrane"/>
    <property type="evidence" value="ECO:0007669"/>
    <property type="project" value="UniProtKB-SubCell"/>
</dbReference>
<evidence type="ECO:0000256" key="4">
    <source>
        <dbReference type="ARBA" id="ARBA00022475"/>
    </source>
</evidence>
<dbReference type="PRINTS" id="PR01651">
    <property type="entry name" value="SECGEXPORT"/>
</dbReference>